<dbReference type="AlphaFoldDB" id="A0A8J3Y8I7"/>
<evidence type="ECO:0000313" key="4">
    <source>
        <dbReference type="Proteomes" id="UP000652013"/>
    </source>
</evidence>
<proteinExistence type="predicted"/>
<evidence type="ECO:0000256" key="1">
    <source>
        <dbReference type="SAM" id="MobiDB-lite"/>
    </source>
</evidence>
<evidence type="ECO:0000313" key="3">
    <source>
        <dbReference type="EMBL" id="GIJ03367.1"/>
    </source>
</evidence>
<feature type="compositionally biased region" description="Low complexity" evidence="1">
    <location>
        <begin position="310"/>
        <end position="329"/>
    </location>
</feature>
<dbReference type="EMBL" id="BOOY01000020">
    <property type="protein sequence ID" value="GIJ03367.1"/>
    <property type="molecule type" value="Genomic_DNA"/>
</dbReference>
<feature type="region of interest" description="Disordered" evidence="1">
    <location>
        <begin position="237"/>
        <end position="341"/>
    </location>
</feature>
<comment type="caution">
    <text evidence="3">The sequence shown here is derived from an EMBL/GenBank/DDBJ whole genome shotgun (WGS) entry which is preliminary data.</text>
</comment>
<keyword evidence="2" id="KW-1133">Transmembrane helix</keyword>
<keyword evidence="4" id="KW-1185">Reference proteome</keyword>
<gene>
    <name evidence="3" type="ORF">Sya03_27190</name>
</gene>
<dbReference type="RefSeq" id="WP_203938653.1">
    <property type="nucleotide sequence ID" value="NZ_BAAAGJ010000005.1"/>
</dbReference>
<reference evidence="3" key="1">
    <citation type="submission" date="2021-01" db="EMBL/GenBank/DDBJ databases">
        <title>Whole genome shotgun sequence of Spirilliplanes yamanashiensis NBRC 15828.</title>
        <authorList>
            <person name="Komaki H."/>
            <person name="Tamura T."/>
        </authorList>
    </citation>
    <scope>NUCLEOTIDE SEQUENCE</scope>
    <source>
        <strain evidence="3">NBRC 15828</strain>
    </source>
</reference>
<organism evidence="3 4">
    <name type="scientific">Spirilliplanes yamanashiensis</name>
    <dbReference type="NCBI Taxonomy" id="42233"/>
    <lineage>
        <taxon>Bacteria</taxon>
        <taxon>Bacillati</taxon>
        <taxon>Actinomycetota</taxon>
        <taxon>Actinomycetes</taxon>
        <taxon>Micromonosporales</taxon>
        <taxon>Micromonosporaceae</taxon>
        <taxon>Spirilliplanes</taxon>
    </lineage>
</organism>
<sequence>MGVGNTLGKLDSRVLPPLGRAFGRLAGGPARLRLVTGLGLLCACAVMLTAVWAVDRPAAPPVAPPGEVVRVGVVDGQSVGGYVTASEAELGALLADPAPATATAEVYALVSLVTYFSPNRLVPVLGDVGVSEVYARAQLPGMQTQVVRIPAYRVPADVIAGMQDVARGRDQEIADYGQLRRSLTGDSKAEHRLRAAYDRGTAVAAAEAAAYRAGCACVYAAVVRAAPPVLDQLSRRSGVRAVDPAPEVTRLDRTEFRPPLPERVVDPDRPAPRAGEPSPAASTPTVTVRALAPARPARGGGVISDSPGRSVTSSSPGTGAAAAAPAVPSSEPPGPAAGASS</sequence>
<name>A0A8J3Y8I7_9ACTN</name>
<accession>A0A8J3Y8I7</accession>
<keyword evidence="2" id="KW-0472">Membrane</keyword>
<feature type="transmembrane region" description="Helical" evidence="2">
    <location>
        <begin position="34"/>
        <end position="54"/>
    </location>
</feature>
<evidence type="ECO:0000256" key="2">
    <source>
        <dbReference type="SAM" id="Phobius"/>
    </source>
</evidence>
<keyword evidence="2" id="KW-0812">Transmembrane</keyword>
<dbReference type="Proteomes" id="UP000652013">
    <property type="component" value="Unassembled WGS sequence"/>
</dbReference>
<protein>
    <submittedName>
        <fullName evidence="3">Uncharacterized protein</fullName>
    </submittedName>
</protein>